<accession>A0A9D4LJN6</accession>
<proteinExistence type="predicted"/>
<sequence length="72" mass="8087">MPCRSLDESDASMRQRLVNSLSQRFPHSALSKALQCIKKEEKKNDPLSSSCFAELRLDKEAADDDDELTSLS</sequence>
<evidence type="ECO:0000313" key="1">
    <source>
        <dbReference type="EMBL" id="KAH3859084.1"/>
    </source>
</evidence>
<dbReference type="EMBL" id="JAIWYP010000003">
    <property type="protein sequence ID" value="KAH3859084.1"/>
    <property type="molecule type" value="Genomic_DNA"/>
</dbReference>
<reference evidence="1" key="1">
    <citation type="journal article" date="2019" name="bioRxiv">
        <title>The Genome of the Zebra Mussel, Dreissena polymorpha: A Resource for Invasive Species Research.</title>
        <authorList>
            <person name="McCartney M.A."/>
            <person name="Auch B."/>
            <person name="Kono T."/>
            <person name="Mallez S."/>
            <person name="Zhang Y."/>
            <person name="Obille A."/>
            <person name="Becker A."/>
            <person name="Abrahante J.E."/>
            <person name="Garbe J."/>
            <person name="Badalamenti J.P."/>
            <person name="Herman A."/>
            <person name="Mangelson H."/>
            <person name="Liachko I."/>
            <person name="Sullivan S."/>
            <person name="Sone E.D."/>
            <person name="Koren S."/>
            <person name="Silverstein K.A.T."/>
            <person name="Beckman K.B."/>
            <person name="Gohl D.M."/>
        </authorList>
    </citation>
    <scope>NUCLEOTIDE SEQUENCE</scope>
    <source>
        <strain evidence="1">Duluth1</strain>
        <tissue evidence="1">Whole animal</tissue>
    </source>
</reference>
<keyword evidence="2" id="KW-1185">Reference proteome</keyword>
<name>A0A9D4LJN6_DREPO</name>
<comment type="caution">
    <text evidence="1">The sequence shown here is derived from an EMBL/GenBank/DDBJ whole genome shotgun (WGS) entry which is preliminary data.</text>
</comment>
<protein>
    <submittedName>
        <fullName evidence="1">Uncharacterized protein</fullName>
    </submittedName>
</protein>
<evidence type="ECO:0000313" key="2">
    <source>
        <dbReference type="Proteomes" id="UP000828390"/>
    </source>
</evidence>
<dbReference type="Proteomes" id="UP000828390">
    <property type="component" value="Unassembled WGS sequence"/>
</dbReference>
<dbReference type="AlphaFoldDB" id="A0A9D4LJN6"/>
<gene>
    <name evidence="1" type="ORF">DPMN_101731</name>
</gene>
<organism evidence="1 2">
    <name type="scientific">Dreissena polymorpha</name>
    <name type="common">Zebra mussel</name>
    <name type="synonym">Mytilus polymorpha</name>
    <dbReference type="NCBI Taxonomy" id="45954"/>
    <lineage>
        <taxon>Eukaryota</taxon>
        <taxon>Metazoa</taxon>
        <taxon>Spiralia</taxon>
        <taxon>Lophotrochozoa</taxon>
        <taxon>Mollusca</taxon>
        <taxon>Bivalvia</taxon>
        <taxon>Autobranchia</taxon>
        <taxon>Heteroconchia</taxon>
        <taxon>Euheterodonta</taxon>
        <taxon>Imparidentia</taxon>
        <taxon>Neoheterodontei</taxon>
        <taxon>Myida</taxon>
        <taxon>Dreissenoidea</taxon>
        <taxon>Dreissenidae</taxon>
        <taxon>Dreissena</taxon>
    </lineage>
</organism>
<reference evidence="1" key="2">
    <citation type="submission" date="2020-11" db="EMBL/GenBank/DDBJ databases">
        <authorList>
            <person name="McCartney M.A."/>
            <person name="Auch B."/>
            <person name="Kono T."/>
            <person name="Mallez S."/>
            <person name="Becker A."/>
            <person name="Gohl D.M."/>
            <person name="Silverstein K.A.T."/>
            <person name="Koren S."/>
            <person name="Bechman K.B."/>
            <person name="Herman A."/>
            <person name="Abrahante J.E."/>
            <person name="Garbe J."/>
        </authorList>
    </citation>
    <scope>NUCLEOTIDE SEQUENCE</scope>
    <source>
        <strain evidence="1">Duluth1</strain>
        <tissue evidence="1">Whole animal</tissue>
    </source>
</reference>